<feature type="transmembrane region" description="Helical" evidence="1">
    <location>
        <begin position="311"/>
        <end position="330"/>
    </location>
</feature>
<keyword evidence="1" id="KW-0812">Transmembrane</keyword>
<name>A0ABR9QZP1_9FIRM</name>
<feature type="transmembrane region" description="Helical" evidence="1">
    <location>
        <begin position="111"/>
        <end position="131"/>
    </location>
</feature>
<evidence type="ECO:0000259" key="2">
    <source>
        <dbReference type="Pfam" id="PF19830"/>
    </source>
</evidence>
<accession>A0ABR9QZP1</accession>
<sequence length="572" mass="62201">MKKRQNITFHRLLCALLGAAAGIAVFLVLYGTSTLNVANDGWILNGYDETDIQQHYAGWLLFRNSHWTFPLGMCDTLAAPDGTLISYTDSLPWVSIFFKLLRGVLPSTFQWFGWYTLFCFAMQGAAGALLCTRGKLLTSRVSLLFGAPGGLVFACLPTLWERAFRHVALASQYLFLFGLYFYLEYRTALSRGKTPRYAWVVFPLLGFAAVGIHPYFLPPVMICALLAAVDLGRLARRPAAGAGLFGVSMLAAVAGGILTGALGGGVEVSRYGYGQLSMNLNAVLNPISRGGYTWSRLLPQQSQLPEQYDGFNYLGLGVLGLAAAALFYSVWRTLRSPKETAGWWRRNLPLVLACAFLTLFAASNNLTLGSWQLSIPMPKALTELCGIFRSSGRMFYLVGACILLFGIYTIRDACGTSGRGRMLACLLLAGVAALQLWDLSLVAAQKRQIFEQPVADTVVNAEETQHIGSGHTQLLAASPLREDRTRRLAILAGKQGLSTNISIAVSGSYPQAEQSAADAGALLDAGQYDPSAVYVTTDEAQYNRWQQIFAGNAAVTWFVTDSCYFLVPQPGA</sequence>
<feature type="transmembrane region" description="Helical" evidence="1">
    <location>
        <begin position="422"/>
        <end position="444"/>
    </location>
</feature>
<feature type="transmembrane region" description="Helical" evidence="1">
    <location>
        <begin position="12"/>
        <end position="32"/>
    </location>
</feature>
<feature type="transmembrane region" description="Helical" evidence="1">
    <location>
        <begin position="219"/>
        <end position="235"/>
    </location>
</feature>
<feature type="transmembrane region" description="Helical" evidence="1">
    <location>
        <begin position="197"/>
        <end position="213"/>
    </location>
</feature>
<keyword evidence="1" id="KW-1133">Transmembrane helix</keyword>
<feature type="transmembrane region" description="Helical" evidence="1">
    <location>
        <begin position="143"/>
        <end position="160"/>
    </location>
</feature>
<organism evidence="3 4">
    <name type="scientific">Gemmiger gallinarum</name>
    <dbReference type="NCBI Taxonomy" id="2779354"/>
    <lineage>
        <taxon>Bacteria</taxon>
        <taxon>Bacillati</taxon>
        <taxon>Bacillota</taxon>
        <taxon>Clostridia</taxon>
        <taxon>Eubacteriales</taxon>
        <taxon>Gemmiger</taxon>
    </lineage>
</organism>
<dbReference type="Pfam" id="PF19830">
    <property type="entry name" value="DUF6311"/>
    <property type="match status" value="1"/>
</dbReference>
<protein>
    <recommendedName>
        <fullName evidence="2">DUF6311 domain-containing protein</fullName>
    </recommendedName>
</protein>
<feature type="transmembrane region" description="Helical" evidence="1">
    <location>
        <begin position="350"/>
        <end position="373"/>
    </location>
</feature>
<feature type="transmembrane region" description="Helical" evidence="1">
    <location>
        <begin position="242"/>
        <end position="263"/>
    </location>
</feature>
<feature type="transmembrane region" description="Helical" evidence="1">
    <location>
        <begin position="393"/>
        <end position="410"/>
    </location>
</feature>
<evidence type="ECO:0000313" key="3">
    <source>
        <dbReference type="EMBL" id="MBE5036350.1"/>
    </source>
</evidence>
<gene>
    <name evidence="3" type="ORF">INF35_00830</name>
</gene>
<reference evidence="3 4" key="1">
    <citation type="submission" date="2020-10" db="EMBL/GenBank/DDBJ databases">
        <title>ChiBAC.</title>
        <authorList>
            <person name="Zenner C."/>
            <person name="Hitch T.C.A."/>
            <person name="Clavel T."/>
        </authorList>
    </citation>
    <scope>NUCLEOTIDE SEQUENCE [LARGE SCALE GENOMIC DNA]</scope>
    <source>
        <strain evidence="3 4">DSM 109015</strain>
    </source>
</reference>
<dbReference type="InterPro" id="IPR046278">
    <property type="entry name" value="DUF6311"/>
</dbReference>
<feature type="domain" description="DUF6311" evidence="2">
    <location>
        <begin position="19"/>
        <end position="440"/>
    </location>
</feature>
<evidence type="ECO:0000313" key="4">
    <source>
        <dbReference type="Proteomes" id="UP000768567"/>
    </source>
</evidence>
<keyword evidence="1" id="KW-0472">Membrane</keyword>
<dbReference type="RefSeq" id="WP_193499694.1">
    <property type="nucleotide sequence ID" value="NZ_JADCKC010000001.1"/>
</dbReference>
<dbReference type="EMBL" id="JADCKC010000001">
    <property type="protein sequence ID" value="MBE5036350.1"/>
    <property type="molecule type" value="Genomic_DNA"/>
</dbReference>
<feature type="transmembrane region" description="Helical" evidence="1">
    <location>
        <begin position="166"/>
        <end position="185"/>
    </location>
</feature>
<proteinExistence type="predicted"/>
<evidence type="ECO:0000256" key="1">
    <source>
        <dbReference type="SAM" id="Phobius"/>
    </source>
</evidence>
<dbReference type="Proteomes" id="UP000768567">
    <property type="component" value="Unassembled WGS sequence"/>
</dbReference>
<comment type="caution">
    <text evidence="3">The sequence shown here is derived from an EMBL/GenBank/DDBJ whole genome shotgun (WGS) entry which is preliminary data.</text>
</comment>
<keyword evidence="4" id="KW-1185">Reference proteome</keyword>